<protein>
    <submittedName>
        <fullName evidence="2">Gliding motility-associated C-terminal domain-containing protein</fullName>
    </submittedName>
</protein>
<evidence type="ECO:0000313" key="2">
    <source>
        <dbReference type="EMBL" id="MDO1446220.1"/>
    </source>
</evidence>
<accession>A0ABT8R2A1</accession>
<dbReference type="SUPFAM" id="SSF49265">
    <property type="entry name" value="Fibronectin type III"/>
    <property type="match status" value="1"/>
</dbReference>
<name>A0ABT8R2A1_9BACT</name>
<reference evidence="2" key="1">
    <citation type="submission" date="2023-07" db="EMBL/GenBank/DDBJ databases">
        <title>The genome sequence of Rhodocytophaga aerolata KACC 12507.</title>
        <authorList>
            <person name="Zhang X."/>
        </authorList>
    </citation>
    <scope>NUCLEOTIDE SEQUENCE</scope>
    <source>
        <strain evidence="2">KACC 12507</strain>
    </source>
</reference>
<dbReference type="Proteomes" id="UP001168528">
    <property type="component" value="Unassembled WGS sequence"/>
</dbReference>
<dbReference type="RefSeq" id="WP_302037021.1">
    <property type="nucleotide sequence ID" value="NZ_JAUKPO010000003.1"/>
</dbReference>
<dbReference type="Pfam" id="PF13585">
    <property type="entry name" value="CHU_C"/>
    <property type="match status" value="1"/>
</dbReference>
<dbReference type="InterPro" id="IPR003961">
    <property type="entry name" value="FN3_dom"/>
</dbReference>
<dbReference type="PROSITE" id="PS50853">
    <property type="entry name" value="FN3"/>
    <property type="match status" value="1"/>
</dbReference>
<evidence type="ECO:0000259" key="1">
    <source>
        <dbReference type="PROSITE" id="PS50853"/>
    </source>
</evidence>
<sequence length="655" mass="71701">MPILLRILVSSFIQHNWKATGYLGICISLFVLSVTYSFAQPGPCFTADITRGCVPLTVTVTTCSTDGTQIGYDYGNGNFTNNTSFTYTTPGIYTIRQIGNFESSNGGDTLTRVDYIEVLDTPPPAFVLSTCAGRTVEVGITDTNYDSYLINFGDGSTQVVTPNTTARRTYPDVTLRTITVTGQHITRPTNLACAGSSSSQTITPIQALVKPIINTLTANSFTDVVLDFQTNNHLNYRIYQKTGTNGAYQEIAAVNNPPANPLQQAVNTVDVSTELYTFQVAAVDVCGNQLRSDEISSILLTTTTTNNQNVVSWQINSLPLLQGFTIYRNGQALTAITDINQRTYIDAGVRCPDEYCYQVVANYSNGAQSTSTQSCVRAISTDTPPAIQNLTASVQTGNFALLTWELPGGQQAEEFVIFRSDNGGAFRELDRTTSNTYLDNTGNPITPANTYCYRIQYTNTCGNTSAESILACPVLLTQTTTSSTVQLDWTAYREWPGGVRGYILERVDAQGNVYNSQSMGTSLTTQFEGQVIDTTTQILRFRILALPVNGQIDSAYSNIVELVQPVQVHLPTGFTPDGNGLNDIFTTKGLFISEFTLTIYSRWGEVVFQSDAPENGWDGTYRNEEAPPGKYVYSVRVRDFSGRVYTKEGAVQLIR</sequence>
<evidence type="ECO:0000313" key="3">
    <source>
        <dbReference type="Proteomes" id="UP001168528"/>
    </source>
</evidence>
<proteinExistence type="predicted"/>
<keyword evidence="3" id="KW-1185">Reference proteome</keyword>
<gene>
    <name evidence="2" type="ORF">Q0590_08155</name>
</gene>
<comment type="caution">
    <text evidence="2">The sequence shown here is derived from an EMBL/GenBank/DDBJ whole genome shotgun (WGS) entry which is preliminary data.</text>
</comment>
<dbReference type="InterPro" id="IPR026341">
    <property type="entry name" value="T9SS_type_B"/>
</dbReference>
<dbReference type="InterPro" id="IPR036116">
    <property type="entry name" value="FN3_sf"/>
</dbReference>
<organism evidence="2 3">
    <name type="scientific">Rhodocytophaga aerolata</name>
    <dbReference type="NCBI Taxonomy" id="455078"/>
    <lineage>
        <taxon>Bacteria</taxon>
        <taxon>Pseudomonadati</taxon>
        <taxon>Bacteroidota</taxon>
        <taxon>Cytophagia</taxon>
        <taxon>Cytophagales</taxon>
        <taxon>Rhodocytophagaceae</taxon>
        <taxon>Rhodocytophaga</taxon>
    </lineage>
</organism>
<dbReference type="SUPFAM" id="SSF49299">
    <property type="entry name" value="PKD domain"/>
    <property type="match status" value="1"/>
</dbReference>
<dbReference type="EMBL" id="JAUKPO010000003">
    <property type="protein sequence ID" value="MDO1446220.1"/>
    <property type="molecule type" value="Genomic_DNA"/>
</dbReference>
<feature type="domain" description="Fibronectin type-III" evidence="1">
    <location>
        <begin position="386"/>
        <end position="480"/>
    </location>
</feature>
<dbReference type="Gene3D" id="2.60.40.10">
    <property type="entry name" value="Immunoglobulins"/>
    <property type="match status" value="3"/>
</dbReference>
<dbReference type="InterPro" id="IPR013783">
    <property type="entry name" value="Ig-like_fold"/>
</dbReference>
<dbReference type="InterPro" id="IPR035986">
    <property type="entry name" value="PKD_dom_sf"/>
</dbReference>
<dbReference type="NCBIfam" id="TIGR04131">
    <property type="entry name" value="Bac_Flav_CTERM"/>
    <property type="match status" value="1"/>
</dbReference>